<evidence type="ECO:0000313" key="2">
    <source>
        <dbReference type="Proteomes" id="UP000179183"/>
    </source>
</evidence>
<name>A0A1G2HUP5_9BACT</name>
<proteinExistence type="predicted"/>
<dbReference type="AlphaFoldDB" id="A0A1G2HUP5"/>
<accession>A0A1G2HUP5</accession>
<reference evidence="1 2" key="1">
    <citation type="journal article" date="2016" name="Nat. Commun.">
        <title>Thousands of microbial genomes shed light on interconnected biogeochemical processes in an aquifer system.</title>
        <authorList>
            <person name="Anantharaman K."/>
            <person name="Brown C.T."/>
            <person name="Hug L.A."/>
            <person name="Sharon I."/>
            <person name="Castelle C.J."/>
            <person name="Probst A.J."/>
            <person name="Thomas B.C."/>
            <person name="Singh A."/>
            <person name="Wilkins M.J."/>
            <person name="Karaoz U."/>
            <person name="Brodie E.L."/>
            <person name="Williams K.H."/>
            <person name="Hubbard S.S."/>
            <person name="Banfield J.F."/>
        </authorList>
    </citation>
    <scope>NUCLEOTIDE SEQUENCE [LARGE SCALE GENOMIC DNA]</scope>
</reference>
<protein>
    <submittedName>
        <fullName evidence="1">Uncharacterized protein</fullName>
    </submittedName>
</protein>
<dbReference type="EMBL" id="MHOQ01000034">
    <property type="protein sequence ID" value="OGZ65950.1"/>
    <property type="molecule type" value="Genomic_DNA"/>
</dbReference>
<sequence length="71" mass="8384">MKNKNVTIDQLAGMVQKGFNETAKKSEMDLRFKEVNKRFDRIENILIKQHSEEIEYLKKRVGKLEEALAME</sequence>
<evidence type="ECO:0000313" key="1">
    <source>
        <dbReference type="EMBL" id="OGZ65950.1"/>
    </source>
</evidence>
<organism evidence="1 2">
    <name type="scientific">Candidatus Staskawiczbacteria bacterium RIFCSPHIGHO2_02_FULL_33_16</name>
    <dbReference type="NCBI Taxonomy" id="1802204"/>
    <lineage>
        <taxon>Bacteria</taxon>
        <taxon>Candidatus Staskawicziibacteriota</taxon>
    </lineage>
</organism>
<gene>
    <name evidence="1" type="ORF">A3D34_01630</name>
</gene>
<dbReference type="Proteomes" id="UP000179183">
    <property type="component" value="Unassembled WGS sequence"/>
</dbReference>
<comment type="caution">
    <text evidence="1">The sequence shown here is derived from an EMBL/GenBank/DDBJ whole genome shotgun (WGS) entry which is preliminary data.</text>
</comment>